<proteinExistence type="predicted"/>
<dbReference type="PANTHER" id="PTHR33052">
    <property type="entry name" value="DUF4228 DOMAIN PROTEIN-RELATED"/>
    <property type="match status" value="1"/>
</dbReference>
<dbReference type="Pfam" id="PF14009">
    <property type="entry name" value="PADRE"/>
    <property type="match status" value="1"/>
</dbReference>
<dbReference type="OMA" id="CENHVEF"/>
<dbReference type="Proteomes" id="UP000091857">
    <property type="component" value="Chromosome 9"/>
</dbReference>
<dbReference type="EMBL" id="CM004395">
    <property type="protein sequence ID" value="OAY42480.1"/>
    <property type="molecule type" value="Genomic_DNA"/>
</dbReference>
<dbReference type="InterPro" id="IPR025322">
    <property type="entry name" value="PADRE_dom"/>
</dbReference>
<dbReference type="AlphaFoldDB" id="A0A2C9VBX5"/>
<dbReference type="Gramene" id="Manes.09G183300.1.v8.1">
    <property type="protein sequence ID" value="Manes.09G183300.1.v8.1.CDS.1"/>
    <property type="gene ID" value="Manes.09G183300.v8.1"/>
</dbReference>
<gene>
    <name evidence="1" type="ORF">MANES_09G183300v8</name>
</gene>
<name>A0A2C9VBX5_MANES</name>
<evidence type="ECO:0000313" key="2">
    <source>
        <dbReference type="Proteomes" id="UP000091857"/>
    </source>
</evidence>
<protein>
    <submittedName>
        <fullName evidence="1">Uncharacterized protein</fullName>
    </submittedName>
</protein>
<comment type="caution">
    <text evidence="1">The sequence shown here is derived from an EMBL/GenBank/DDBJ whole genome shotgun (WGS) entry which is preliminary data.</text>
</comment>
<sequence length="265" mass="31017">MRMGKDIKHGRVLKLVHPGGFVEIHQSPIRADEVMKKNPRHCVTRPDVFKFPWIVVRPESVLKPGGVFYIVPFHTIHRLLQRNRYQNQQDPPLLQLFSLDSSVQETYFHHLVKQQDSNISPKRTKVDCKIEDWPKDTIFPEYVVRSNQFHDPYCSEESLIKSRFELEHFDDSPKKPFPVDHWRANFDVKVQQEPMQQAPIHSFVEPRPSFSSDIAATYSCIKDELGPSNSQEYKPLKSCLKKDNNGKSRGFRVKFAIPDEYDKDD</sequence>
<keyword evidence="2" id="KW-1185">Reference proteome</keyword>
<evidence type="ECO:0000313" key="1">
    <source>
        <dbReference type="EMBL" id="OAY42480.1"/>
    </source>
</evidence>
<accession>A0A2C9VBX5</accession>
<organism evidence="1 2">
    <name type="scientific">Manihot esculenta</name>
    <name type="common">Cassava</name>
    <name type="synonym">Jatropha manihot</name>
    <dbReference type="NCBI Taxonomy" id="3983"/>
    <lineage>
        <taxon>Eukaryota</taxon>
        <taxon>Viridiplantae</taxon>
        <taxon>Streptophyta</taxon>
        <taxon>Embryophyta</taxon>
        <taxon>Tracheophyta</taxon>
        <taxon>Spermatophyta</taxon>
        <taxon>Magnoliopsida</taxon>
        <taxon>eudicotyledons</taxon>
        <taxon>Gunneridae</taxon>
        <taxon>Pentapetalae</taxon>
        <taxon>rosids</taxon>
        <taxon>fabids</taxon>
        <taxon>Malpighiales</taxon>
        <taxon>Euphorbiaceae</taxon>
        <taxon>Crotonoideae</taxon>
        <taxon>Manihoteae</taxon>
        <taxon>Manihot</taxon>
    </lineage>
</organism>
<reference evidence="2" key="1">
    <citation type="journal article" date="2016" name="Nat. Biotechnol.">
        <title>Sequencing wild and cultivated cassava and related species reveals extensive interspecific hybridization and genetic diversity.</title>
        <authorList>
            <person name="Bredeson J.V."/>
            <person name="Lyons J.B."/>
            <person name="Prochnik S.E."/>
            <person name="Wu G.A."/>
            <person name="Ha C.M."/>
            <person name="Edsinger-Gonzales E."/>
            <person name="Grimwood J."/>
            <person name="Schmutz J."/>
            <person name="Rabbi I.Y."/>
            <person name="Egesi C."/>
            <person name="Nauluvula P."/>
            <person name="Lebot V."/>
            <person name="Ndunguru J."/>
            <person name="Mkamilo G."/>
            <person name="Bart R.S."/>
            <person name="Setter T.L."/>
            <person name="Gleadow R.M."/>
            <person name="Kulakow P."/>
            <person name="Ferguson M.E."/>
            <person name="Rounsley S."/>
            <person name="Rokhsar D.S."/>
        </authorList>
    </citation>
    <scope>NUCLEOTIDE SEQUENCE [LARGE SCALE GENOMIC DNA]</scope>
    <source>
        <strain evidence="2">cv. AM560-2</strain>
    </source>
</reference>